<name>A0A3S1CWS1_9BACT</name>
<dbReference type="OrthoDB" id="111691at2"/>
<reference evidence="3" key="1">
    <citation type="submission" date="2020-05" db="EMBL/GenBank/DDBJ databases">
        <title>Chitinophaga laudate sp. nov., isolated from a tropical peat swamp.</title>
        <authorList>
            <person name="Goh C.B.S."/>
            <person name="Lee M.S."/>
            <person name="Parimannan S."/>
            <person name="Pasbakhsh P."/>
            <person name="Yule C.M."/>
            <person name="Rajandas H."/>
            <person name="Loke S."/>
            <person name="Croft L."/>
            <person name="Tan J.B.L."/>
        </authorList>
    </citation>
    <scope>NUCLEOTIDE SEQUENCE</scope>
    <source>
        <strain evidence="3">Mgbs1</strain>
    </source>
</reference>
<dbReference type="Pfam" id="PF03929">
    <property type="entry name" value="PepSY_TM"/>
    <property type="match status" value="1"/>
</dbReference>
<dbReference type="PANTHER" id="PTHR34219">
    <property type="entry name" value="IRON-REGULATED INNER MEMBRANE PROTEIN-RELATED"/>
    <property type="match status" value="1"/>
</dbReference>
<evidence type="ECO:0000313" key="4">
    <source>
        <dbReference type="Proteomes" id="UP000281028"/>
    </source>
</evidence>
<evidence type="ECO:0000256" key="2">
    <source>
        <dbReference type="SAM" id="Phobius"/>
    </source>
</evidence>
<dbReference type="EMBL" id="RIAR02000001">
    <property type="protein sequence ID" value="NSL85342.1"/>
    <property type="molecule type" value="Genomic_DNA"/>
</dbReference>
<gene>
    <name evidence="3" type="ORF">ECE50_000765</name>
</gene>
<dbReference type="Proteomes" id="UP000281028">
    <property type="component" value="Unassembled WGS sequence"/>
</dbReference>
<accession>A0A3S1CWS1</accession>
<comment type="caution">
    <text evidence="3">The sequence shown here is derived from an EMBL/GenBank/DDBJ whole genome shotgun (WGS) entry which is preliminary data.</text>
</comment>
<feature type="transmembrane region" description="Helical" evidence="2">
    <location>
        <begin position="339"/>
        <end position="359"/>
    </location>
</feature>
<feature type="transmembrane region" description="Helical" evidence="2">
    <location>
        <begin position="143"/>
        <end position="165"/>
    </location>
</feature>
<keyword evidence="4" id="KW-1185">Reference proteome</keyword>
<evidence type="ECO:0000313" key="3">
    <source>
        <dbReference type="EMBL" id="NSL85342.1"/>
    </source>
</evidence>
<organism evidence="3 4">
    <name type="scientific">Chitinophaga solisilvae</name>
    <dbReference type="NCBI Taxonomy" id="1233460"/>
    <lineage>
        <taxon>Bacteria</taxon>
        <taxon>Pseudomonadati</taxon>
        <taxon>Bacteroidota</taxon>
        <taxon>Chitinophagia</taxon>
        <taxon>Chitinophagales</taxon>
        <taxon>Chitinophagaceae</taxon>
        <taxon>Chitinophaga</taxon>
    </lineage>
</organism>
<feature type="transmembrane region" description="Helical" evidence="2">
    <location>
        <begin position="12"/>
        <end position="36"/>
    </location>
</feature>
<dbReference type="InterPro" id="IPR005625">
    <property type="entry name" value="PepSY-ass_TM"/>
</dbReference>
<keyword evidence="2" id="KW-0812">Transmembrane</keyword>
<dbReference type="AlphaFoldDB" id="A0A3S1CWS1"/>
<keyword evidence="2" id="KW-1133">Transmembrane helix</keyword>
<feature type="region of interest" description="Disordered" evidence="1">
    <location>
        <begin position="363"/>
        <end position="400"/>
    </location>
</feature>
<evidence type="ECO:0000256" key="1">
    <source>
        <dbReference type="SAM" id="MobiDB-lite"/>
    </source>
</evidence>
<protein>
    <submittedName>
        <fullName evidence="3">PepSY domain-containing protein</fullName>
    </submittedName>
</protein>
<keyword evidence="2" id="KW-0472">Membrane</keyword>
<sequence>MKRVFKKITGQLHLWLGLGSGLVVFVVALTGALLVFEKELDETFRRDTYFVSYTSGQQRLPLDSIIHRAKAALPGGQLRRMEVETNAPGRTILCRVVQKGEFYQIALHPYTGQIVYTGAEDRQFFRVVLQLHRTLLAGEAGKAVTGACCLIFLSLVLTGLVLWWPKKWKGLKQRLQIKRGGNIKRFTWDLHAVGGFYIHVVIFIIAVTGLTWSYKWFNNGIFLLFDGKPPVANKAPADVRMLPNGEHYYEDIFAGANRRLAYPGTVSIQFPEKDSISVTVSKINAAASIPNVVDMLYFEKGSGRLLSTRLYKDQSRGMKVRRLIYPVHTGSIYGWPTKILALCSSLFAATLPVTGFLMWRNRRKKPGRKKATASGRRDPVKKQSKSPAIATSGRYTQEEA</sequence>
<dbReference type="PANTHER" id="PTHR34219:SF3">
    <property type="entry name" value="BLL7967 PROTEIN"/>
    <property type="match status" value="1"/>
</dbReference>
<feature type="transmembrane region" description="Helical" evidence="2">
    <location>
        <begin position="186"/>
        <end position="214"/>
    </location>
</feature>
<proteinExistence type="predicted"/>